<name>A0AC61QZZ3_9FIRM</name>
<sequence length="264" mass="29975">MKQWIARKILLCSLLLLSISGYFLADMLMQERKDDALQEQLKEIYEKSGNGETEGLSEEETNDGGRDTGGDSSPVHPGLLALHRENPDCIGWIQIEGTVIDYPVMYRPSEENYYLHRDFNGEYSANGCLFLSELCNPATSDNLIIYGHHMNSGKMFAALEQYKDSAFYLEHPLISYDTLHGSETYQVFAVFCTPVYTGNDFPYYTFTKAEDAADYREYIKEVKERALYDTGISAVFGDKLLTLSTCEYSQRNGRVVVMAKKISQ</sequence>
<dbReference type="EMBL" id="SRZB01000010">
    <property type="protein sequence ID" value="TGX99086.1"/>
    <property type="molecule type" value="Genomic_DNA"/>
</dbReference>
<gene>
    <name evidence="1" type="ORF">E5357_06550</name>
</gene>
<reference evidence="1" key="1">
    <citation type="submission" date="2019-04" db="EMBL/GenBank/DDBJ databases">
        <title>Microbes associate with the intestines of laboratory mice.</title>
        <authorList>
            <person name="Navarre W."/>
            <person name="Wong E."/>
            <person name="Huang K."/>
            <person name="Tropini C."/>
            <person name="Ng K."/>
            <person name="Yu B."/>
        </authorList>
    </citation>
    <scope>NUCLEOTIDE SEQUENCE</scope>
    <source>
        <strain evidence="1">NM72_1-8</strain>
    </source>
</reference>
<evidence type="ECO:0000313" key="1">
    <source>
        <dbReference type="EMBL" id="TGX99086.1"/>
    </source>
</evidence>
<accession>A0AC61QZZ3</accession>
<protein>
    <submittedName>
        <fullName evidence="1">Class B sortase</fullName>
    </submittedName>
</protein>
<proteinExistence type="predicted"/>
<evidence type="ECO:0000313" key="2">
    <source>
        <dbReference type="Proteomes" id="UP000307720"/>
    </source>
</evidence>
<organism evidence="1 2">
    <name type="scientific">Hominisplanchenecus murintestinalis</name>
    <dbReference type="NCBI Taxonomy" id="2941517"/>
    <lineage>
        <taxon>Bacteria</taxon>
        <taxon>Bacillati</taxon>
        <taxon>Bacillota</taxon>
        <taxon>Clostridia</taxon>
        <taxon>Lachnospirales</taxon>
        <taxon>Lachnospiraceae</taxon>
        <taxon>Hominisplanchenecus</taxon>
    </lineage>
</organism>
<keyword evidence="2" id="KW-1185">Reference proteome</keyword>
<comment type="caution">
    <text evidence="1">The sequence shown here is derived from an EMBL/GenBank/DDBJ whole genome shotgun (WGS) entry which is preliminary data.</text>
</comment>
<dbReference type="Proteomes" id="UP000307720">
    <property type="component" value="Unassembled WGS sequence"/>
</dbReference>